<dbReference type="Proteomes" id="UP000887572">
    <property type="component" value="Unplaced"/>
</dbReference>
<evidence type="ECO:0000313" key="4">
    <source>
        <dbReference type="Proteomes" id="UP000887572"/>
    </source>
</evidence>
<reference evidence="5" key="1">
    <citation type="submission" date="2022-11" db="UniProtKB">
        <authorList>
            <consortium name="WormBaseParasite"/>
        </authorList>
    </citation>
    <scope>IDENTIFICATION</scope>
</reference>
<name>A0A914H3G1_GLORO</name>
<dbReference type="AlphaFoldDB" id="A0A914H3G1"/>
<evidence type="ECO:0000259" key="3">
    <source>
        <dbReference type="Pfam" id="PF01826"/>
    </source>
</evidence>
<proteinExistence type="predicted"/>
<feature type="chain" id="PRO_5037409870" evidence="2">
    <location>
        <begin position="19"/>
        <end position="217"/>
    </location>
</feature>
<evidence type="ECO:0000256" key="2">
    <source>
        <dbReference type="SAM" id="SignalP"/>
    </source>
</evidence>
<dbReference type="Pfam" id="PF01826">
    <property type="entry name" value="TIL"/>
    <property type="match status" value="1"/>
</dbReference>
<evidence type="ECO:0000313" key="5">
    <source>
        <dbReference type="WBParaSite" id="Gr19_v10_g12911.t1"/>
    </source>
</evidence>
<accession>A0A914H3G1</accession>
<sequence length="217" mass="24414">MHKLKAFLFTFWVRFALAISSNATTAEIEVNATQCPSLFGANYPTQQRELLRPDAQGHQLLCQWVIISDRQNCPQFFQHCGPNPLMCPRQNEIWFQCMRDCEPTCSDPSPSCPRRCPRGGCQCFPGYLREQQNGHCVAVKQCPGEKSGESLCFEDEECQGSSNICRDGKCHIVNANRRGCAFRTIAKTFKSFPVFPTPTVLTVRSAETTGTANYRSE</sequence>
<dbReference type="WBParaSite" id="Gr19_v10_g12911.t1">
    <property type="protein sequence ID" value="Gr19_v10_g12911.t1"/>
    <property type="gene ID" value="Gr19_v10_g12911"/>
</dbReference>
<keyword evidence="4" id="KW-1185">Reference proteome</keyword>
<keyword evidence="2" id="KW-0732">Signal</keyword>
<feature type="signal peptide" evidence="2">
    <location>
        <begin position="1"/>
        <end position="18"/>
    </location>
</feature>
<dbReference type="CDD" id="cd19941">
    <property type="entry name" value="TIL"/>
    <property type="match status" value="1"/>
</dbReference>
<keyword evidence="1" id="KW-0646">Protease inhibitor</keyword>
<organism evidence="4 5">
    <name type="scientific">Globodera rostochiensis</name>
    <name type="common">Golden nematode worm</name>
    <name type="synonym">Heterodera rostochiensis</name>
    <dbReference type="NCBI Taxonomy" id="31243"/>
    <lineage>
        <taxon>Eukaryota</taxon>
        <taxon>Metazoa</taxon>
        <taxon>Ecdysozoa</taxon>
        <taxon>Nematoda</taxon>
        <taxon>Chromadorea</taxon>
        <taxon>Rhabditida</taxon>
        <taxon>Tylenchina</taxon>
        <taxon>Tylenchomorpha</taxon>
        <taxon>Tylenchoidea</taxon>
        <taxon>Heteroderidae</taxon>
        <taxon>Heteroderinae</taxon>
        <taxon>Globodera</taxon>
    </lineage>
</organism>
<dbReference type="InterPro" id="IPR036084">
    <property type="entry name" value="Ser_inhib-like_sf"/>
</dbReference>
<dbReference type="InterPro" id="IPR002919">
    <property type="entry name" value="TIL_dom"/>
</dbReference>
<dbReference type="SUPFAM" id="SSF57567">
    <property type="entry name" value="Serine protease inhibitors"/>
    <property type="match status" value="1"/>
</dbReference>
<keyword evidence="1" id="KW-0722">Serine protease inhibitor</keyword>
<dbReference type="Gene3D" id="2.10.25.10">
    <property type="entry name" value="Laminin"/>
    <property type="match status" value="1"/>
</dbReference>
<evidence type="ECO:0000256" key="1">
    <source>
        <dbReference type="ARBA" id="ARBA00022900"/>
    </source>
</evidence>
<feature type="domain" description="TIL" evidence="3">
    <location>
        <begin position="89"/>
        <end position="142"/>
    </location>
</feature>
<dbReference type="GO" id="GO:0004867">
    <property type="term" value="F:serine-type endopeptidase inhibitor activity"/>
    <property type="evidence" value="ECO:0007669"/>
    <property type="project" value="UniProtKB-KW"/>
</dbReference>
<protein>
    <submittedName>
        <fullName evidence="5">TIL domain-containing protein</fullName>
    </submittedName>
</protein>